<gene>
    <name evidence="3" type="ORF">EVS81_10630</name>
</gene>
<dbReference type="AlphaFoldDB" id="A0A4P6KFN2"/>
<sequence>MNPRRALIALPAALALLSLIACAETSPAAETPPAAKSAEPNGAAGHGEVRGAAEVAEPPLALLTIDEHGGAGLLDLLDGQAEQLAEVAPPLALASDGRYAFVSVAGGVEIVDSGRWTWDHVDHFHYYRAEPRTVGLLPGDGAARVSTGMLSTAGTTGVFFPGSGEAVLLDNAALSRGEIVEVFRIETGSDDAVIAPLGDRAVISTTHELVLHDSDGRATGATAPCTGASGTLTTRVGLVVGCDGGAVLISGGADPVFEEIPYPAGVDAARTGDFAGRKGRPTIAAAAAPSGFWLLDTRERAWQHVATEVPLLRVVAADDAEGHVVALDAEGRVRVYRAETGEQIGATDPLVADVSGGIALTLDDQRAYLNDPARNAVHEIAYAGEVRVARTLEPRTPPYVMAEVGR</sequence>
<evidence type="ECO:0000256" key="2">
    <source>
        <dbReference type="SAM" id="SignalP"/>
    </source>
</evidence>
<protein>
    <submittedName>
        <fullName evidence="3">ABC transporter</fullName>
    </submittedName>
</protein>
<dbReference type="EMBL" id="CP035806">
    <property type="protein sequence ID" value="QBE49236.1"/>
    <property type="molecule type" value="Genomic_DNA"/>
</dbReference>
<dbReference type="SUPFAM" id="SSF50969">
    <property type="entry name" value="YVTN repeat-like/Quinoprotein amine dehydrogenase"/>
    <property type="match status" value="1"/>
</dbReference>
<feature type="chain" id="PRO_5039597367" evidence="2">
    <location>
        <begin position="24"/>
        <end position="406"/>
    </location>
</feature>
<dbReference type="RefSeq" id="WP_130110366.1">
    <property type="nucleotide sequence ID" value="NZ_CP035806.1"/>
</dbReference>
<evidence type="ECO:0000256" key="1">
    <source>
        <dbReference type="SAM" id="MobiDB-lite"/>
    </source>
</evidence>
<feature type="compositionally biased region" description="Low complexity" evidence="1">
    <location>
        <begin position="30"/>
        <end position="40"/>
    </location>
</feature>
<keyword evidence="4" id="KW-1185">Reference proteome</keyword>
<keyword evidence="2" id="KW-0732">Signal</keyword>
<feature type="region of interest" description="Disordered" evidence="1">
    <location>
        <begin position="30"/>
        <end position="49"/>
    </location>
</feature>
<feature type="signal peptide" evidence="2">
    <location>
        <begin position="1"/>
        <end position="23"/>
    </location>
</feature>
<evidence type="ECO:0000313" key="3">
    <source>
        <dbReference type="EMBL" id="QBE49236.1"/>
    </source>
</evidence>
<dbReference type="KEGG" id="ltr:EVS81_10630"/>
<dbReference type="Proteomes" id="UP000289260">
    <property type="component" value="Chromosome"/>
</dbReference>
<name>A0A4P6KFN2_9MICO</name>
<organism evidence="3 4">
    <name type="scientific">Leucobacter triazinivorans</name>
    <dbReference type="NCBI Taxonomy" id="1784719"/>
    <lineage>
        <taxon>Bacteria</taxon>
        <taxon>Bacillati</taxon>
        <taxon>Actinomycetota</taxon>
        <taxon>Actinomycetes</taxon>
        <taxon>Micrococcales</taxon>
        <taxon>Microbacteriaceae</taxon>
        <taxon>Leucobacter</taxon>
    </lineage>
</organism>
<reference evidence="3 4" key="1">
    <citation type="submission" date="2019-02" db="EMBL/GenBank/DDBJ databases">
        <authorList>
            <person name="Sun L."/>
            <person name="Pan D."/>
            <person name="Wu X."/>
        </authorList>
    </citation>
    <scope>NUCLEOTIDE SEQUENCE [LARGE SCALE GENOMIC DNA]</scope>
    <source>
        <strain evidence="3 4">JW-1</strain>
    </source>
</reference>
<dbReference type="PROSITE" id="PS51257">
    <property type="entry name" value="PROKAR_LIPOPROTEIN"/>
    <property type="match status" value="1"/>
</dbReference>
<evidence type="ECO:0000313" key="4">
    <source>
        <dbReference type="Proteomes" id="UP000289260"/>
    </source>
</evidence>
<dbReference type="OrthoDB" id="60524at2"/>
<dbReference type="InterPro" id="IPR011044">
    <property type="entry name" value="Quino_amine_DH_bsu"/>
</dbReference>
<proteinExistence type="predicted"/>
<accession>A0A4P6KFN2</accession>